<dbReference type="SUPFAM" id="SSF81383">
    <property type="entry name" value="F-box domain"/>
    <property type="match status" value="1"/>
</dbReference>
<reference evidence="2" key="1">
    <citation type="submission" date="2016-07" db="EMBL/GenBank/DDBJ databases">
        <title>De novo transcriptome assembly of four accessions of the metal hyperaccumulator plant Noccaea caerulescens.</title>
        <authorList>
            <person name="Blande D."/>
            <person name="Halimaa P."/>
            <person name="Tervahauta A.I."/>
            <person name="Aarts M.G."/>
            <person name="Karenlampi S.O."/>
        </authorList>
    </citation>
    <scope>NUCLEOTIDE SEQUENCE</scope>
</reference>
<evidence type="ECO:0000259" key="1">
    <source>
        <dbReference type="PROSITE" id="PS50181"/>
    </source>
</evidence>
<dbReference type="AlphaFoldDB" id="A0A1J3JEL3"/>
<dbReference type="PANTHER" id="PTHR31293:SF23">
    <property type="entry name" value="F-BOX DOMAIN-CONTAINING PROTEIN"/>
    <property type="match status" value="1"/>
</dbReference>
<dbReference type="SMART" id="SM00579">
    <property type="entry name" value="FBD"/>
    <property type="match status" value="1"/>
</dbReference>
<dbReference type="InterPro" id="IPR006566">
    <property type="entry name" value="FBD"/>
</dbReference>
<dbReference type="SUPFAM" id="SSF52047">
    <property type="entry name" value="RNI-like"/>
    <property type="match status" value="1"/>
</dbReference>
<evidence type="ECO:0000313" key="2">
    <source>
        <dbReference type="EMBL" id="JAU90867.1"/>
    </source>
</evidence>
<sequence>MSGRDIISNLPDEIIGKILSQLPTRLAASTSVLSKRWRNLLALVDNLDFDDATVGGRRPLGFPEFVEKTIVLLSTTCPTWNRFSLKFKFRHDDSLVKSWIRTALERGCLELHLENIGWFNIPIPYFTSNTLVKLTISKGIYATHRCHEDSWGRIFPSLKSLSIVAMAFPDFETYHFLINGCPVLEDLSLHYHEDLNPPNWSGGVLCPSIKRMKIYHYFPSHRKAHDDVLFDTPNLVYLDYSSYVADKYEVYLGSLVEARLDLLSWERLNDNDGHVDNDDDDNYSDCSCGCCDDDNDNASEDEEAARASGDYEDYWDSEDDVLGDATNLVAGISNIKTLHLSPDSLEVFHFCRKSMPMFHNLLTLSFESVKNRGWLVVPLLLTNSPNLETLVIKGLVHQVTDICGDACPCIPKKKTKKRRKKKKDVCCLSTCRVKVLNISGYRGTTRERKQMQHFLANLKCLETVKVGVEVDRREDNNDSNNKYLRITNTLMKLPRVSSNCLIHFF</sequence>
<accession>A0A1J3JEL3</accession>
<dbReference type="InterPro" id="IPR055411">
    <property type="entry name" value="LRR_FXL15/At3g58940/PEG3-like"/>
</dbReference>
<dbReference type="PANTHER" id="PTHR31293">
    <property type="entry name" value="RNI-LIKE SUPERFAMILY PROTEIN"/>
    <property type="match status" value="1"/>
</dbReference>
<dbReference type="Gene3D" id="1.20.1280.50">
    <property type="match status" value="1"/>
</dbReference>
<dbReference type="EMBL" id="GEVM01015071">
    <property type="protein sequence ID" value="JAU90867.1"/>
    <property type="molecule type" value="Transcribed_RNA"/>
</dbReference>
<dbReference type="Pfam" id="PF00646">
    <property type="entry name" value="F-box"/>
    <property type="match status" value="1"/>
</dbReference>
<name>A0A1J3JEL3_NOCCA</name>
<organism evidence="2">
    <name type="scientific">Noccaea caerulescens</name>
    <name type="common">Alpine penny-cress</name>
    <name type="synonym">Thlaspi caerulescens</name>
    <dbReference type="NCBI Taxonomy" id="107243"/>
    <lineage>
        <taxon>Eukaryota</taxon>
        <taxon>Viridiplantae</taxon>
        <taxon>Streptophyta</taxon>
        <taxon>Embryophyta</taxon>
        <taxon>Tracheophyta</taxon>
        <taxon>Spermatophyta</taxon>
        <taxon>Magnoliopsida</taxon>
        <taxon>eudicotyledons</taxon>
        <taxon>Gunneridae</taxon>
        <taxon>Pentapetalae</taxon>
        <taxon>rosids</taxon>
        <taxon>malvids</taxon>
        <taxon>Brassicales</taxon>
        <taxon>Brassicaceae</taxon>
        <taxon>Coluteocarpeae</taxon>
        <taxon>Noccaea</taxon>
    </lineage>
</organism>
<dbReference type="Pfam" id="PF24758">
    <property type="entry name" value="LRR_At5g56370"/>
    <property type="match status" value="1"/>
</dbReference>
<dbReference type="PROSITE" id="PS50181">
    <property type="entry name" value="FBOX"/>
    <property type="match status" value="1"/>
</dbReference>
<proteinExistence type="predicted"/>
<dbReference type="InterPro" id="IPR036047">
    <property type="entry name" value="F-box-like_dom_sf"/>
</dbReference>
<gene>
    <name evidence="2" type="ORF">MP_TR6652_c1_g1_i1_g.19577</name>
</gene>
<dbReference type="InterPro" id="IPR055294">
    <property type="entry name" value="FBL60-like"/>
</dbReference>
<dbReference type="CDD" id="cd22160">
    <property type="entry name" value="F-box_AtFBL13-like"/>
    <property type="match status" value="1"/>
</dbReference>
<dbReference type="SMART" id="SM00256">
    <property type="entry name" value="FBOX"/>
    <property type="match status" value="1"/>
</dbReference>
<dbReference type="InterPro" id="IPR053781">
    <property type="entry name" value="F-box_AtFBL13-like"/>
</dbReference>
<dbReference type="InterPro" id="IPR001810">
    <property type="entry name" value="F-box_dom"/>
</dbReference>
<feature type="domain" description="F-box" evidence="1">
    <location>
        <begin position="4"/>
        <end position="52"/>
    </location>
</feature>
<protein>
    <submittedName>
        <fullName evidence="2">Putative F-box protein</fullName>
    </submittedName>
</protein>